<comment type="caution">
    <text evidence="4">The sequence shown here is derived from an EMBL/GenBank/DDBJ whole genome shotgun (WGS) entry which is preliminary data.</text>
</comment>
<dbReference type="NCBIfam" id="TIGR00172">
    <property type="entry name" value="maf"/>
    <property type="match status" value="1"/>
</dbReference>
<name>A0A1U7M7Q9_TISCR</name>
<dbReference type="GO" id="GO:0036221">
    <property type="term" value="F:UTP diphosphatase activity"/>
    <property type="evidence" value="ECO:0007669"/>
    <property type="project" value="RHEA"/>
</dbReference>
<dbReference type="CDD" id="cd00555">
    <property type="entry name" value="Maf"/>
    <property type="match status" value="1"/>
</dbReference>
<dbReference type="GO" id="GO:0036218">
    <property type="term" value="F:dTTP diphosphatase activity"/>
    <property type="evidence" value="ECO:0007669"/>
    <property type="project" value="RHEA"/>
</dbReference>
<dbReference type="PIRSF" id="PIRSF006305">
    <property type="entry name" value="Maf"/>
    <property type="match status" value="1"/>
</dbReference>
<dbReference type="OrthoDB" id="9807767at2"/>
<evidence type="ECO:0000256" key="3">
    <source>
        <dbReference type="HAMAP-Rule" id="MF_00528"/>
    </source>
</evidence>
<keyword evidence="3" id="KW-0546">Nucleotide metabolism</keyword>
<keyword evidence="3" id="KW-0963">Cytoplasm</keyword>
<dbReference type="InterPro" id="IPR003697">
    <property type="entry name" value="Maf-like"/>
</dbReference>
<comment type="subcellular location">
    <subcellularLocation>
        <location evidence="3">Cytoplasm</location>
    </subcellularLocation>
</comment>
<dbReference type="RefSeq" id="WP_075725106.1">
    <property type="nucleotide sequence ID" value="NZ_LTDM01000009.1"/>
</dbReference>
<evidence type="ECO:0000313" key="5">
    <source>
        <dbReference type="Proteomes" id="UP000186112"/>
    </source>
</evidence>
<protein>
    <recommendedName>
        <fullName evidence="3">dTTP/UTP pyrophosphatase</fullName>
        <shortName evidence="3">dTTPase/UTPase</shortName>
        <ecNumber evidence="3">3.6.1.9</ecNumber>
    </recommendedName>
    <alternativeName>
        <fullName evidence="3">Nucleoside triphosphate pyrophosphatase</fullName>
    </alternativeName>
    <alternativeName>
        <fullName evidence="3">Nucleotide pyrophosphatase</fullName>
        <shortName evidence="3">Nucleotide PPase</shortName>
    </alternativeName>
</protein>
<evidence type="ECO:0000256" key="1">
    <source>
        <dbReference type="ARBA" id="ARBA00001968"/>
    </source>
</evidence>
<dbReference type="EMBL" id="LTDM01000009">
    <property type="protein sequence ID" value="OLS03321.1"/>
    <property type="molecule type" value="Genomic_DNA"/>
</dbReference>
<reference evidence="4 5" key="1">
    <citation type="submission" date="2016-02" db="EMBL/GenBank/DDBJ databases">
        <title>Genome sequence of Tissierella creatinophila DSM 6911.</title>
        <authorList>
            <person name="Poehlein A."/>
            <person name="Daniel R."/>
        </authorList>
    </citation>
    <scope>NUCLEOTIDE SEQUENCE [LARGE SCALE GENOMIC DNA]</scope>
    <source>
        <strain evidence="4 5">DSM 6911</strain>
    </source>
</reference>
<comment type="cofactor">
    <cofactor evidence="1 3">
        <name>a divalent metal cation</name>
        <dbReference type="ChEBI" id="CHEBI:60240"/>
    </cofactor>
</comment>
<accession>A0A1U7M7Q9</accession>
<comment type="catalytic activity">
    <reaction evidence="3">
        <text>dTTP + H2O = dTMP + diphosphate + H(+)</text>
        <dbReference type="Rhea" id="RHEA:28534"/>
        <dbReference type="ChEBI" id="CHEBI:15377"/>
        <dbReference type="ChEBI" id="CHEBI:15378"/>
        <dbReference type="ChEBI" id="CHEBI:33019"/>
        <dbReference type="ChEBI" id="CHEBI:37568"/>
        <dbReference type="ChEBI" id="CHEBI:63528"/>
        <dbReference type="EC" id="3.6.1.9"/>
    </reaction>
</comment>
<dbReference type="GO" id="GO:0005737">
    <property type="term" value="C:cytoplasm"/>
    <property type="evidence" value="ECO:0007669"/>
    <property type="project" value="UniProtKB-SubCell"/>
</dbReference>
<dbReference type="SUPFAM" id="SSF52972">
    <property type="entry name" value="ITPase-like"/>
    <property type="match status" value="1"/>
</dbReference>
<proteinExistence type="inferred from homology"/>
<dbReference type="EC" id="3.6.1.9" evidence="3"/>
<gene>
    <name evidence="4" type="primary">maf</name>
    <name evidence="4" type="ORF">TICRE_06600</name>
</gene>
<organism evidence="4 5">
    <name type="scientific">Tissierella creatinophila DSM 6911</name>
    <dbReference type="NCBI Taxonomy" id="1123403"/>
    <lineage>
        <taxon>Bacteria</taxon>
        <taxon>Bacillati</taxon>
        <taxon>Bacillota</taxon>
        <taxon>Tissierellia</taxon>
        <taxon>Tissierellales</taxon>
        <taxon>Tissierellaceae</taxon>
        <taxon>Tissierella</taxon>
    </lineage>
</organism>
<feature type="site" description="Important for substrate specificity" evidence="3">
    <location>
        <position position="154"/>
    </location>
</feature>
<evidence type="ECO:0000313" key="4">
    <source>
        <dbReference type="EMBL" id="OLS03321.1"/>
    </source>
</evidence>
<dbReference type="GO" id="GO:0009117">
    <property type="term" value="P:nucleotide metabolic process"/>
    <property type="evidence" value="ECO:0007669"/>
    <property type="project" value="UniProtKB-KW"/>
</dbReference>
<sequence>MNDIILASTSKRREEILKRYNFQFRIIKGDIVEIINKKDSPEELVMSLAFRKAYSAAKDNPKSIVIGADTVVVYKDEILSKPKNSEDAFRMLSLLNGKTHEVITGISILNIESNEKIVDFEKTKVKFRDLDKNTIDTYIATKEPFDKAGSYGIQDIGALLVEGIEGCYLNVVGLPLVKLDKLLNKFFDISIINMNK</sequence>
<feature type="active site" description="Proton acceptor" evidence="3">
    <location>
        <position position="69"/>
    </location>
</feature>
<dbReference type="AlphaFoldDB" id="A0A1U7M7Q9"/>
<comment type="function">
    <text evidence="3">Nucleoside triphosphate pyrophosphatase that hydrolyzes dTTP and UTP. May have a dual role in cell division arrest and in preventing the incorporation of modified nucleotides into cellular nucleic acids.</text>
</comment>
<keyword evidence="5" id="KW-1185">Reference proteome</keyword>
<dbReference type="HAMAP" id="MF_00528">
    <property type="entry name" value="Maf"/>
    <property type="match status" value="1"/>
</dbReference>
<dbReference type="Pfam" id="PF02545">
    <property type="entry name" value="Maf"/>
    <property type="match status" value="1"/>
</dbReference>
<feature type="site" description="Important for substrate specificity" evidence="3">
    <location>
        <position position="70"/>
    </location>
</feature>
<dbReference type="Gene3D" id="3.90.950.10">
    <property type="match status" value="1"/>
</dbReference>
<dbReference type="PANTHER" id="PTHR43213">
    <property type="entry name" value="BIFUNCTIONAL DTTP/UTP PYROPHOSPHATASE/METHYLTRANSFERASE PROTEIN-RELATED"/>
    <property type="match status" value="1"/>
</dbReference>
<evidence type="ECO:0000256" key="2">
    <source>
        <dbReference type="ARBA" id="ARBA00022801"/>
    </source>
</evidence>
<dbReference type="Proteomes" id="UP000186112">
    <property type="component" value="Unassembled WGS sequence"/>
</dbReference>
<dbReference type="InterPro" id="IPR029001">
    <property type="entry name" value="ITPase-like_fam"/>
</dbReference>
<comment type="catalytic activity">
    <reaction evidence="3">
        <text>UTP + H2O = UMP + diphosphate + H(+)</text>
        <dbReference type="Rhea" id="RHEA:29395"/>
        <dbReference type="ChEBI" id="CHEBI:15377"/>
        <dbReference type="ChEBI" id="CHEBI:15378"/>
        <dbReference type="ChEBI" id="CHEBI:33019"/>
        <dbReference type="ChEBI" id="CHEBI:46398"/>
        <dbReference type="ChEBI" id="CHEBI:57865"/>
        <dbReference type="EC" id="3.6.1.9"/>
    </reaction>
</comment>
<comment type="similarity">
    <text evidence="3">Belongs to the Maf family. YhdE subfamily.</text>
</comment>
<feature type="site" description="Important for substrate specificity" evidence="3">
    <location>
        <position position="12"/>
    </location>
</feature>
<comment type="caution">
    <text evidence="3">Lacks conserved residue(s) required for the propagation of feature annotation.</text>
</comment>
<dbReference type="PANTHER" id="PTHR43213:SF5">
    <property type="entry name" value="BIFUNCTIONAL DTTP_UTP PYROPHOSPHATASE_METHYLTRANSFERASE PROTEIN-RELATED"/>
    <property type="match status" value="1"/>
</dbReference>
<keyword evidence="2 3" id="KW-0378">Hydrolase</keyword>